<dbReference type="InterPro" id="IPR018639">
    <property type="entry name" value="DUF2062"/>
</dbReference>
<feature type="transmembrane region" description="Helical" evidence="1">
    <location>
        <begin position="72"/>
        <end position="100"/>
    </location>
</feature>
<dbReference type="Proteomes" id="UP000435649">
    <property type="component" value="Unassembled WGS sequence"/>
</dbReference>
<organism evidence="3 4">
    <name type="scientific">Victivallis lenta</name>
    <dbReference type="NCBI Taxonomy" id="2606640"/>
    <lineage>
        <taxon>Bacteria</taxon>
        <taxon>Pseudomonadati</taxon>
        <taxon>Lentisphaerota</taxon>
        <taxon>Lentisphaeria</taxon>
        <taxon>Victivallales</taxon>
        <taxon>Victivallaceae</taxon>
        <taxon>Victivallis</taxon>
    </lineage>
</organism>
<keyword evidence="1" id="KW-1133">Transmembrane helix</keyword>
<keyword evidence="4" id="KW-1185">Reference proteome</keyword>
<proteinExistence type="predicted"/>
<dbReference type="Pfam" id="PF09835">
    <property type="entry name" value="DUF2062"/>
    <property type="match status" value="1"/>
</dbReference>
<reference evidence="3 4" key="1">
    <citation type="submission" date="2019-08" db="EMBL/GenBank/DDBJ databases">
        <title>In-depth cultivation of the pig gut microbiome towards novel bacterial diversity and tailored functional studies.</title>
        <authorList>
            <person name="Wylensek D."/>
            <person name="Hitch T.C.A."/>
            <person name="Clavel T."/>
        </authorList>
    </citation>
    <scope>NUCLEOTIDE SEQUENCE [LARGE SCALE GENOMIC DNA]</scope>
    <source>
        <strain evidence="3 4">BBE-744-WT-12</strain>
    </source>
</reference>
<keyword evidence="1" id="KW-0812">Transmembrane</keyword>
<name>A0A844G0C1_9BACT</name>
<feature type="domain" description="DUF2062" evidence="2">
    <location>
        <begin position="16"/>
        <end position="166"/>
    </location>
</feature>
<feature type="transmembrane region" description="Helical" evidence="1">
    <location>
        <begin position="131"/>
        <end position="155"/>
    </location>
</feature>
<evidence type="ECO:0000259" key="2">
    <source>
        <dbReference type="Pfam" id="PF09835"/>
    </source>
</evidence>
<dbReference type="EMBL" id="VUNS01000004">
    <property type="protein sequence ID" value="MST96603.1"/>
    <property type="molecule type" value="Genomic_DNA"/>
</dbReference>
<accession>A0A844G0C1</accession>
<feature type="transmembrane region" description="Helical" evidence="1">
    <location>
        <begin position="34"/>
        <end position="65"/>
    </location>
</feature>
<keyword evidence="1" id="KW-0472">Membrane</keyword>
<evidence type="ECO:0000313" key="4">
    <source>
        <dbReference type="Proteomes" id="UP000435649"/>
    </source>
</evidence>
<dbReference type="PANTHER" id="PTHR40547">
    <property type="entry name" value="SLL0298 PROTEIN"/>
    <property type="match status" value="1"/>
</dbReference>
<dbReference type="AlphaFoldDB" id="A0A844G0C1"/>
<comment type="caution">
    <text evidence="3">The sequence shown here is derived from an EMBL/GenBank/DDBJ whole genome shotgun (WGS) entry which is preliminary data.</text>
</comment>
<evidence type="ECO:0000256" key="1">
    <source>
        <dbReference type="SAM" id="Phobius"/>
    </source>
</evidence>
<sequence>MTETQRKSGWLNRSRRIVKYYYLKVMRNSGSPEYIARGAALGIFIGFAIPIGFQIAAAVPLAFLLKGAKIPAVVLTFISNYATVLVIYPLQCYIGGFLIFRPFRWAVLVEKLHGLLEERTLASLMELGTPIILSFFAGGLLFGILTAVPGYYLTLRLVAGFRRRRAERRAKEAPGKL</sequence>
<dbReference type="RefSeq" id="WP_106054458.1">
    <property type="nucleotide sequence ID" value="NZ_DBFCGB010000056.1"/>
</dbReference>
<evidence type="ECO:0000313" key="3">
    <source>
        <dbReference type="EMBL" id="MST96603.1"/>
    </source>
</evidence>
<gene>
    <name evidence="3" type="ORF">FYJ85_06030</name>
</gene>
<dbReference type="PANTHER" id="PTHR40547:SF1">
    <property type="entry name" value="SLL0298 PROTEIN"/>
    <property type="match status" value="1"/>
</dbReference>
<protein>
    <submittedName>
        <fullName evidence="3">DUF2062 domain-containing protein</fullName>
    </submittedName>
</protein>